<dbReference type="Gene3D" id="1.20.1250.20">
    <property type="entry name" value="MFS general substrate transporter like domains"/>
    <property type="match status" value="1"/>
</dbReference>
<feature type="domain" description="Major facilitator superfamily (MFS) profile" evidence="9">
    <location>
        <begin position="68"/>
        <end position="508"/>
    </location>
</feature>
<feature type="transmembrane region" description="Helical" evidence="8">
    <location>
        <begin position="461"/>
        <end position="479"/>
    </location>
</feature>
<dbReference type="Gene3D" id="1.20.1720.10">
    <property type="entry name" value="Multidrug resistance protein D"/>
    <property type="match status" value="1"/>
</dbReference>
<dbReference type="NCBIfam" id="TIGR00711">
    <property type="entry name" value="efflux_EmrB"/>
    <property type="match status" value="1"/>
</dbReference>
<dbReference type="PANTHER" id="PTHR42718:SF9">
    <property type="entry name" value="MAJOR FACILITATOR SUPERFAMILY MULTIDRUG TRANSPORTER MFSC"/>
    <property type="match status" value="1"/>
</dbReference>
<feature type="transmembrane region" description="Helical" evidence="8">
    <location>
        <begin position="196"/>
        <end position="219"/>
    </location>
</feature>
<sequence length="509" mass="52232">MHTVRNYLPGGSSGLQRAGAACRFPRVTLSGPPWPVVRPERTQHCGAVPTELAPGRPAVPHDSRARWTLAAACFGFLMVGLDATIVNVALPTLGRQLGAGLAQLQWVVDGYTLMFAALQLIGGSLSDRLGARRAFVVGLSVFVLASLGCGVAVSPEMLIAARFVQGIGAALQLPSSLAMIRHAYPDAERRTKALGLWAAAGGGAVAAGPVLGGVLLIALGWRSLFLVNLVIGLGGLLTAAMAAAAPGGGAAGKRRLDLPGQVAVMLSLAGLTFGLIEGGTAGWTRPPVVAAVAVAVVCGAFFVWWERRVPDPMLPMGLFSRPAFSSASVAGFVLNFAYYGIVFLLSLFLQNERGDSALTTGLVFLPMSVATTLSNVVGGRLSGRFGTRLPMVGGQFVFALGLLGLLLAGPGAPDWVIWLVTIPVGLGCGVAVPALTAAVLEVVEPAHAGVASAELNTARQMGGAVGVALFGTLIAGAFVPGLRLSLLIAAFALLASALVTAYWGREPRR</sequence>
<dbReference type="SUPFAM" id="SSF103473">
    <property type="entry name" value="MFS general substrate transporter"/>
    <property type="match status" value="1"/>
</dbReference>
<comment type="similarity">
    <text evidence="2">Belongs to the major facilitator superfamily. EmrB family.</text>
</comment>
<comment type="caution">
    <text evidence="10">The sequence shown here is derived from an EMBL/GenBank/DDBJ whole genome shotgun (WGS) entry which is preliminary data.</text>
</comment>
<dbReference type="PANTHER" id="PTHR42718">
    <property type="entry name" value="MAJOR FACILITATOR SUPERFAMILY MULTIDRUG TRANSPORTER MFSC"/>
    <property type="match status" value="1"/>
</dbReference>
<dbReference type="Proteomes" id="UP000320011">
    <property type="component" value="Unassembled WGS sequence"/>
</dbReference>
<dbReference type="OrthoDB" id="7375466at2"/>
<evidence type="ECO:0000256" key="8">
    <source>
        <dbReference type="SAM" id="Phobius"/>
    </source>
</evidence>
<evidence type="ECO:0000313" key="11">
    <source>
        <dbReference type="Proteomes" id="UP000320011"/>
    </source>
</evidence>
<name>A0A558ANN5_9PSEU</name>
<dbReference type="InterPro" id="IPR036259">
    <property type="entry name" value="MFS_trans_sf"/>
</dbReference>
<dbReference type="AlphaFoldDB" id="A0A558ANN5"/>
<reference evidence="10 11" key="2">
    <citation type="submission" date="2019-08" db="EMBL/GenBank/DDBJ databases">
        <title>Amycolatopsis acidicola sp. nov., isolated from peat swamp forest soil.</title>
        <authorList>
            <person name="Srisuk N."/>
        </authorList>
    </citation>
    <scope>NUCLEOTIDE SEQUENCE [LARGE SCALE GENOMIC DNA]</scope>
    <source>
        <strain evidence="10 11">TBRC 6029</strain>
    </source>
</reference>
<comment type="subcellular location">
    <subcellularLocation>
        <location evidence="1">Cell membrane</location>
        <topology evidence="1">Multi-pass membrane protein</topology>
    </subcellularLocation>
</comment>
<dbReference type="InterPro" id="IPR004638">
    <property type="entry name" value="EmrB-like"/>
</dbReference>
<dbReference type="CDD" id="cd17321">
    <property type="entry name" value="MFS_MMR_MDR_like"/>
    <property type="match status" value="1"/>
</dbReference>
<reference evidence="10 11" key="1">
    <citation type="submission" date="2019-07" db="EMBL/GenBank/DDBJ databases">
        <authorList>
            <person name="Duangmal K."/>
            <person name="Teo W.F.A."/>
        </authorList>
    </citation>
    <scope>NUCLEOTIDE SEQUENCE [LARGE SCALE GENOMIC DNA]</scope>
    <source>
        <strain evidence="10 11">TBRC 6029</strain>
    </source>
</reference>
<feature type="transmembrane region" description="Helical" evidence="8">
    <location>
        <begin position="326"/>
        <end position="350"/>
    </location>
</feature>
<dbReference type="GO" id="GO:0022857">
    <property type="term" value="F:transmembrane transporter activity"/>
    <property type="evidence" value="ECO:0007669"/>
    <property type="project" value="InterPro"/>
</dbReference>
<dbReference type="EMBL" id="VJWX01000511">
    <property type="protein sequence ID" value="TVT25868.1"/>
    <property type="molecule type" value="Genomic_DNA"/>
</dbReference>
<feature type="transmembrane region" description="Helical" evidence="8">
    <location>
        <begin position="258"/>
        <end position="276"/>
    </location>
</feature>
<keyword evidence="11" id="KW-1185">Reference proteome</keyword>
<feature type="transmembrane region" description="Helical" evidence="8">
    <location>
        <begin position="288"/>
        <end position="305"/>
    </location>
</feature>
<organism evidence="10 11">
    <name type="scientific">Amycolatopsis rhizosphaerae</name>
    <dbReference type="NCBI Taxonomy" id="2053003"/>
    <lineage>
        <taxon>Bacteria</taxon>
        <taxon>Bacillati</taxon>
        <taxon>Actinomycetota</taxon>
        <taxon>Actinomycetes</taxon>
        <taxon>Pseudonocardiales</taxon>
        <taxon>Pseudonocardiaceae</taxon>
        <taxon>Amycolatopsis</taxon>
    </lineage>
</organism>
<evidence type="ECO:0000256" key="6">
    <source>
        <dbReference type="ARBA" id="ARBA00022989"/>
    </source>
</evidence>
<evidence type="ECO:0000313" key="10">
    <source>
        <dbReference type="EMBL" id="TVT25868.1"/>
    </source>
</evidence>
<evidence type="ECO:0000256" key="2">
    <source>
        <dbReference type="ARBA" id="ARBA00008537"/>
    </source>
</evidence>
<keyword evidence="3" id="KW-0813">Transport</keyword>
<evidence type="ECO:0000256" key="4">
    <source>
        <dbReference type="ARBA" id="ARBA00022475"/>
    </source>
</evidence>
<gene>
    <name evidence="10" type="ORF">FNH05_31895</name>
</gene>
<keyword evidence="6 8" id="KW-1133">Transmembrane helix</keyword>
<proteinExistence type="inferred from homology"/>
<dbReference type="InterPro" id="IPR011701">
    <property type="entry name" value="MFS"/>
</dbReference>
<feature type="transmembrane region" description="Helical" evidence="8">
    <location>
        <begin position="415"/>
        <end position="440"/>
    </location>
</feature>
<evidence type="ECO:0000256" key="5">
    <source>
        <dbReference type="ARBA" id="ARBA00022692"/>
    </source>
</evidence>
<feature type="transmembrane region" description="Helical" evidence="8">
    <location>
        <begin position="389"/>
        <end position="409"/>
    </location>
</feature>
<feature type="transmembrane region" description="Helical" evidence="8">
    <location>
        <begin position="159"/>
        <end position="184"/>
    </location>
</feature>
<keyword evidence="5 8" id="KW-0812">Transmembrane</keyword>
<feature type="transmembrane region" description="Helical" evidence="8">
    <location>
        <begin position="102"/>
        <end position="122"/>
    </location>
</feature>
<keyword evidence="7 8" id="KW-0472">Membrane</keyword>
<protein>
    <submittedName>
        <fullName evidence="10">MFS transporter</fullName>
    </submittedName>
</protein>
<dbReference type="InterPro" id="IPR020846">
    <property type="entry name" value="MFS_dom"/>
</dbReference>
<evidence type="ECO:0000256" key="7">
    <source>
        <dbReference type="ARBA" id="ARBA00023136"/>
    </source>
</evidence>
<dbReference type="GO" id="GO:0005886">
    <property type="term" value="C:plasma membrane"/>
    <property type="evidence" value="ECO:0007669"/>
    <property type="project" value="UniProtKB-SubCell"/>
</dbReference>
<evidence type="ECO:0000256" key="3">
    <source>
        <dbReference type="ARBA" id="ARBA00022448"/>
    </source>
</evidence>
<feature type="transmembrane region" description="Helical" evidence="8">
    <location>
        <begin position="485"/>
        <end position="504"/>
    </location>
</feature>
<accession>A0A558ANN5</accession>
<feature type="transmembrane region" description="Helical" evidence="8">
    <location>
        <begin position="134"/>
        <end position="153"/>
    </location>
</feature>
<dbReference type="PROSITE" id="PS50850">
    <property type="entry name" value="MFS"/>
    <property type="match status" value="1"/>
</dbReference>
<keyword evidence="4" id="KW-1003">Cell membrane</keyword>
<feature type="transmembrane region" description="Helical" evidence="8">
    <location>
        <begin position="225"/>
        <end position="246"/>
    </location>
</feature>
<dbReference type="Pfam" id="PF07690">
    <property type="entry name" value="MFS_1"/>
    <property type="match status" value="1"/>
</dbReference>
<feature type="transmembrane region" description="Helical" evidence="8">
    <location>
        <begin position="356"/>
        <end position="377"/>
    </location>
</feature>
<evidence type="ECO:0000259" key="9">
    <source>
        <dbReference type="PROSITE" id="PS50850"/>
    </source>
</evidence>
<feature type="transmembrane region" description="Helical" evidence="8">
    <location>
        <begin position="67"/>
        <end position="90"/>
    </location>
</feature>
<evidence type="ECO:0000256" key="1">
    <source>
        <dbReference type="ARBA" id="ARBA00004651"/>
    </source>
</evidence>